<dbReference type="SMART" id="SM00409">
    <property type="entry name" value="IG"/>
    <property type="match status" value="2"/>
</dbReference>
<dbReference type="InterPro" id="IPR050713">
    <property type="entry name" value="RTP_Phos/Ushers"/>
</dbReference>
<dbReference type="WBParaSite" id="ALUE_0001308001-mRNA-1">
    <property type="protein sequence ID" value="ALUE_0001308001-mRNA-1"/>
    <property type="gene ID" value="ALUE_0001308001"/>
</dbReference>
<evidence type="ECO:0000259" key="4">
    <source>
        <dbReference type="PROSITE" id="PS50835"/>
    </source>
</evidence>
<feature type="domain" description="Fibronectin type-III" evidence="5">
    <location>
        <begin position="1365"/>
        <end position="1455"/>
    </location>
</feature>
<feature type="domain" description="Ig-like" evidence="4">
    <location>
        <begin position="5"/>
        <end position="179"/>
    </location>
</feature>
<evidence type="ECO:0000259" key="5">
    <source>
        <dbReference type="PROSITE" id="PS50853"/>
    </source>
</evidence>
<dbReference type="InterPro" id="IPR036179">
    <property type="entry name" value="Ig-like_dom_sf"/>
</dbReference>
<keyword evidence="3" id="KW-0732">Signal</keyword>
<dbReference type="SUPFAM" id="SSF48726">
    <property type="entry name" value="Immunoglobulin"/>
    <property type="match status" value="2"/>
</dbReference>
<dbReference type="GO" id="GO:0016020">
    <property type="term" value="C:membrane"/>
    <property type="evidence" value="ECO:0007669"/>
    <property type="project" value="UniProtKB-SubCell"/>
</dbReference>
<dbReference type="SMART" id="SM00060">
    <property type="entry name" value="FN3"/>
    <property type="match status" value="5"/>
</dbReference>
<feature type="domain" description="Fibronectin type-III" evidence="5">
    <location>
        <begin position="602"/>
        <end position="693"/>
    </location>
</feature>
<dbReference type="Pfam" id="PF00041">
    <property type="entry name" value="fn3"/>
    <property type="match status" value="3"/>
</dbReference>
<keyword evidence="2" id="KW-0472">Membrane</keyword>
<evidence type="ECO:0000313" key="7">
    <source>
        <dbReference type="WBParaSite" id="ALUE_0001308001-mRNA-1"/>
    </source>
</evidence>
<dbReference type="InterPro" id="IPR013098">
    <property type="entry name" value="Ig_I-set"/>
</dbReference>
<evidence type="ECO:0000313" key="6">
    <source>
        <dbReference type="Proteomes" id="UP000036681"/>
    </source>
</evidence>
<dbReference type="InterPro" id="IPR013783">
    <property type="entry name" value="Ig-like_fold"/>
</dbReference>
<dbReference type="Pfam" id="PF07679">
    <property type="entry name" value="I-set"/>
    <property type="match status" value="1"/>
</dbReference>
<feature type="domain" description="Ig-like" evidence="4">
    <location>
        <begin position="1122"/>
        <end position="1217"/>
    </location>
</feature>
<feature type="signal peptide" evidence="3">
    <location>
        <begin position="1"/>
        <end position="18"/>
    </location>
</feature>
<dbReference type="PANTHER" id="PTHR46957:SF3">
    <property type="entry name" value="CYTOKINE RECEPTOR"/>
    <property type="match status" value="1"/>
</dbReference>
<dbReference type="PROSITE" id="PS50835">
    <property type="entry name" value="IG_LIKE"/>
    <property type="match status" value="2"/>
</dbReference>
<sequence>MFVYPYLFNLLLIWRVTALELHLTTSDEGYMTVIQGFAAQLECTLSTCVRHAATVAWFKDDVPLFNATKFLDSSGVDPNSVAWFKDDVPLFNATKFLDSSGVDPNSVLLQHKIEIDREKECTGTCSDEHVCEDGSQCVDNACCPCASEEFTLVLKNLTFDDAGRYRCQISNQPQQLEFQLEVLESGLKGGFHENISYDYSECCAKKGISPLCQAMCKPRDMHIHHFDPTSCKTDDYKNFLSCATEGGNRSHVQCCKTQLVPSFCYDFCSGRFQMLRKSHRLCLYYLPEIFECYNRAYLPYPDPPLDLIVNAIGSDELRVCWRPPQPQSSNKHLDIEYYTVYFKQIPSFPFLGGEDGIPLLSGDYEESMPSGMIDEEIPLDMDSTTPVPVTVKSRRKRQTWLFVTHDSSTNDSTIREFKFDELNTTDTCATLRDLRSATRYIVYVTASNGFGTSVPSSRALAATNAIVTPSNASLPKIERKYSLSSNVTVSASVIHIAECCAANGASQYCASKMCDIRNVPNTLETIAISTSCRTEWSKVSPCLADGRNHTQCCVRKGVQHDCLKICGGVAEPLSMHSLLCLNLDLAAIYQCLRQGYETHPSAPENVTVTAVGDNWVEVEWAEPIANAHLVESFSLFIRKDDRDSEVVEVHNVTSPHREYGLEADTEYTIFIQSHGAAGDSLMSTAQVFFTHSLDNSICAHGQPLFHPNGHRYHCGAGIRDCPPAYDCIVSGSTETDTYCCPKWSDEGSFRGCCRERGVTGECAAQCSFNSSLTADCAQWADTWVQCASDGRDHSRCCIESDLPESCLNACRHPFTLSAECIPYSSQLMRCFATLNSSLPPAVSHLEVVSRNKTSVLLSWDVPRGTVDVYQIQLFKGNSIFKQVNVTANSARFDDLEPGMNFTARATSFNKFGSSPPSLSVTFETLPENEIGDKPRPPTKLHVAWNYGRRVNVTWEWIAERNNGEPINERPTFSLYYVPAGDSSTWTSVKTQEKWYVMENLTMDSLYEVYVYASDGKLNSRSSSVITILASPDEFSLPEPIISVEPSHANRTYMRGQQIGIRCTVDSRKPLNVDLQIHSDPPKMTVESSVTVDEKTSLISCTVMDTDGRQNRAQLHLYVQFGPEVSLPEERINAFDDLSAEIHCIVLAYPEPHVEWMYRKSINSVAAQKLEDTVIAKEIFANKYEYTLLIRNATGRDGIYTCHASSAGTEASKDAELNVAKAVFPLTPRFVLQCCSDAKISEKCLRVCSVTPQTDEDCSQYSKELIGCASDGRDHRQCCLRARIPSECLGLCNGDTVHNEALCSRFAAKAVACMIRGHERAPSPPGPIHYENLAPDSVKENNFNKCKCMSNAIFREASRKVEQDCIPASIFLHLQRTEKFLQIHWRETSPDSYKVYAVYYRPEDSDSDYKMLKTSENELVLTGLDPNTNYELALVSANALGHSPFVEAKIINNYHGSSGNRFGALLAALFVVLIAAFIVGGVMYMSRTNALPRIMRKLRLNEPLSDRDPTVAFENPGYGTEVQIRGLTRGENNSALNAEWQNAELEVAEGSVTPESSNGMRYAKLNSS</sequence>
<protein>
    <submittedName>
        <fullName evidence="7">Ig-like and fibronectin type-III domain-containing protein C25G4.10</fullName>
    </submittedName>
</protein>
<keyword evidence="6" id="KW-1185">Reference proteome</keyword>
<feature type="domain" description="Fibronectin type-III" evidence="5">
    <location>
        <begin position="936"/>
        <end position="1032"/>
    </location>
</feature>
<evidence type="ECO:0000256" key="2">
    <source>
        <dbReference type="SAM" id="Phobius"/>
    </source>
</evidence>
<dbReference type="PANTHER" id="PTHR46957">
    <property type="entry name" value="CYTOKINE RECEPTOR"/>
    <property type="match status" value="1"/>
</dbReference>
<keyword evidence="1" id="KW-0677">Repeat</keyword>
<dbReference type="SUPFAM" id="SSF49265">
    <property type="entry name" value="Fibronectin type III"/>
    <property type="match status" value="3"/>
</dbReference>
<organism evidence="6 7">
    <name type="scientific">Ascaris lumbricoides</name>
    <name type="common">Giant roundworm</name>
    <dbReference type="NCBI Taxonomy" id="6252"/>
    <lineage>
        <taxon>Eukaryota</taxon>
        <taxon>Metazoa</taxon>
        <taxon>Ecdysozoa</taxon>
        <taxon>Nematoda</taxon>
        <taxon>Chromadorea</taxon>
        <taxon>Rhabditida</taxon>
        <taxon>Spirurina</taxon>
        <taxon>Ascaridomorpha</taxon>
        <taxon>Ascaridoidea</taxon>
        <taxon>Ascarididae</taxon>
        <taxon>Ascaris</taxon>
    </lineage>
</organism>
<feature type="domain" description="Fibronectin type-III" evidence="5">
    <location>
        <begin position="841"/>
        <end position="927"/>
    </location>
</feature>
<keyword evidence="2" id="KW-1133">Transmembrane helix</keyword>
<dbReference type="CDD" id="cd00063">
    <property type="entry name" value="FN3"/>
    <property type="match status" value="5"/>
</dbReference>
<proteinExistence type="predicted"/>
<evidence type="ECO:0000256" key="3">
    <source>
        <dbReference type="SAM" id="SignalP"/>
    </source>
</evidence>
<keyword evidence="2" id="KW-0812">Transmembrane</keyword>
<dbReference type="InterPro" id="IPR003599">
    <property type="entry name" value="Ig_sub"/>
</dbReference>
<feature type="chain" id="PRO_5039888659" evidence="3">
    <location>
        <begin position="19"/>
        <end position="1567"/>
    </location>
</feature>
<feature type="transmembrane region" description="Helical" evidence="2">
    <location>
        <begin position="1461"/>
        <end position="1485"/>
    </location>
</feature>
<name>A0A9J2PSM3_ASCLU</name>
<dbReference type="InterPro" id="IPR036116">
    <property type="entry name" value="FN3_sf"/>
</dbReference>
<dbReference type="InterPro" id="IPR007110">
    <property type="entry name" value="Ig-like_dom"/>
</dbReference>
<reference evidence="7" key="1">
    <citation type="submission" date="2023-03" db="UniProtKB">
        <authorList>
            <consortium name="WormBaseParasite"/>
        </authorList>
    </citation>
    <scope>IDENTIFICATION</scope>
</reference>
<dbReference type="Proteomes" id="UP000036681">
    <property type="component" value="Unplaced"/>
</dbReference>
<evidence type="ECO:0000256" key="1">
    <source>
        <dbReference type="ARBA" id="ARBA00022737"/>
    </source>
</evidence>
<dbReference type="Gene3D" id="2.60.40.10">
    <property type="entry name" value="Immunoglobulins"/>
    <property type="match status" value="7"/>
</dbReference>
<dbReference type="InterPro" id="IPR003961">
    <property type="entry name" value="FN3_dom"/>
</dbReference>
<accession>A0A9J2PSM3</accession>
<dbReference type="Pfam" id="PF01682">
    <property type="entry name" value="DB"/>
    <property type="match status" value="4"/>
</dbReference>
<dbReference type="InterPro" id="IPR002602">
    <property type="entry name" value="DB"/>
</dbReference>
<dbReference type="PROSITE" id="PS50853">
    <property type="entry name" value="FN3"/>
    <property type="match status" value="4"/>
</dbReference>